<dbReference type="InterPro" id="IPR015655">
    <property type="entry name" value="PP2C"/>
</dbReference>
<evidence type="ECO:0000259" key="2">
    <source>
        <dbReference type="PROSITE" id="PS51746"/>
    </source>
</evidence>
<sequence>MRQCNHRNERNDTRPSPSRSQLKERTRIEKAGGQVIFLGVWRVMGVLATSRALGDYPLKKDAKLVIPDPDVLIFDLRDFKPTFLCLASDGLWDAFTNDDAKNFIQDHITDDDFGVRAITREALSRGSTDNITVMIIKIPSLPPTSPDAKKIRFLNPQVRLRRRREFFSLRLRRFKVCYIPKLGRVLRDLENSLPSHSEDGADPKEKVGQAETGPKEKVGPPAADPKERVGQVEADSKEKVGQADSKEKVVDAEADREEKVGQGGDGGSKEGESPAADPKEGKSDDPKEGARHEEIRKLEELPSESASENEAAL</sequence>
<feature type="region of interest" description="Disordered" evidence="1">
    <location>
        <begin position="1"/>
        <end position="25"/>
    </location>
</feature>
<gene>
    <name evidence="3" type="ORF">CTOB1V02_LOCUS11574</name>
</gene>
<feature type="region of interest" description="Disordered" evidence="1">
    <location>
        <begin position="193"/>
        <end position="313"/>
    </location>
</feature>
<feature type="compositionally biased region" description="Basic and acidic residues" evidence="1">
    <location>
        <begin position="1"/>
        <end position="13"/>
    </location>
</feature>
<dbReference type="InterPro" id="IPR001932">
    <property type="entry name" value="PPM-type_phosphatase-like_dom"/>
</dbReference>
<evidence type="ECO:0000313" key="3">
    <source>
        <dbReference type="EMBL" id="CAD7233755.1"/>
    </source>
</evidence>
<feature type="compositionally biased region" description="Polar residues" evidence="1">
    <location>
        <begin position="304"/>
        <end position="313"/>
    </location>
</feature>
<dbReference type="SUPFAM" id="SSF81606">
    <property type="entry name" value="PP2C-like"/>
    <property type="match status" value="1"/>
</dbReference>
<dbReference type="PANTHER" id="PTHR47992">
    <property type="entry name" value="PROTEIN PHOSPHATASE"/>
    <property type="match status" value="1"/>
</dbReference>
<dbReference type="GO" id="GO:0004722">
    <property type="term" value="F:protein serine/threonine phosphatase activity"/>
    <property type="evidence" value="ECO:0007669"/>
    <property type="project" value="InterPro"/>
</dbReference>
<reference evidence="3" key="1">
    <citation type="submission" date="2020-11" db="EMBL/GenBank/DDBJ databases">
        <authorList>
            <person name="Tran Van P."/>
        </authorList>
    </citation>
    <scope>NUCLEOTIDE SEQUENCE</scope>
</reference>
<organism evidence="3">
    <name type="scientific">Cyprideis torosa</name>
    <dbReference type="NCBI Taxonomy" id="163714"/>
    <lineage>
        <taxon>Eukaryota</taxon>
        <taxon>Metazoa</taxon>
        <taxon>Ecdysozoa</taxon>
        <taxon>Arthropoda</taxon>
        <taxon>Crustacea</taxon>
        <taxon>Oligostraca</taxon>
        <taxon>Ostracoda</taxon>
        <taxon>Podocopa</taxon>
        <taxon>Podocopida</taxon>
        <taxon>Cytherocopina</taxon>
        <taxon>Cytheroidea</taxon>
        <taxon>Cytherideidae</taxon>
        <taxon>Cyprideis</taxon>
    </lineage>
</organism>
<evidence type="ECO:0000256" key="1">
    <source>
        <dbReference type="SAM" id="MobiDB-lite"/>
    </source>
</evidence>
<dbReference type="EMBL" id="OB666892">
    <property type="protein sequence ID" value="CAD7233755.1"/>
    <property type="molecule type" value="Genomic_DNA"/>
</dbReference>
<dbReference type="AlphaFoldDB" id="A0A7R8WL27"/>
<dbReference type="InterPro" id="IPR036457">
    <property type="entry name" value="PPM-type-like_dom_sf"/>
</dbReference>
<dbReference type="PROSITE" id="PS51746">
    <property type="entry name" value="PPM_2"/>
    <property type="match status" value="1"/>
</dbReference>
<dbReference type="OrthoDB" id="343114at2759"/>
<accession>A0A7R8WL27</accession>
<proteinExistence type="predicted"/>
<dbReference type="Pfam" id="PF00481">
    <property type="entry name" value="PP2C"/>
    <property type="match status" value="1"/>
</dbReference>
<dbReference type="CDD" id="cd00143">
    <property type="entry name" value="PP2Cc"/>
    <property type="match status" value="1"/>
</dbReference>
<feature type="compositionally biased region" description="Basic and acidic residues" evidence="1">
    <location>
        <begin position="267"/>
        <end position="300"/>
    </location>
</feature>
<dbReference type="Gene3D" id="3.60.40.10">
    <property type="entry name" value="PPM-type phosphatase domain"/>
    <property type="match status" value="1"/>
</dbReference>
<protein>
    <recommendedName>
        <fullName evidence="2">PPM-type phosphatase domain-containing protein</fullName>
    </recommendedName>
</protein>
<name>A0A7R8WL27_9CRUS</name>
<feature type="domain" description="PPM-type phosphatase" evidence="2">
    <location>
        <begin position="1"/>
        <end position="138"/>
    </location>
</feature>
<feature type="compositionally biased region" description="Basic and acidic residues" evidence="1">
    <location>
        <begin position="193"/>
        <end position="260"/>
    </location>
</feature>